<dbReference type="PANTHER" id="PTHR42648:SF21">
    <property type="entry name" value="CYSTEINE-RICH RLK (RECEPTOR-LIKE PROTEIN KINASE) 8"/>
    <property type="match status" value="1"/>
</dbReference>
<feature type="domain" description="Integrase catalytic" evidence="1">
    <location>
        <begin position="35"/>
        <end position="148"/>
    </location>
</feature>
<dbReference type="InterPro" id="IPR012337">
    <property type="entry name" value="RNaseH-like_sf"/>
</dbReference>
<dbReference type="InterPro" id="IPR036397">
    <property type="entry name" value="RNaseH_sf"/>
</dbReference>
<dbReference type="PROSITE" id="PS50994">
    <property type="entry name" value="INTEGRASE"/>
    <property type="match status" value="1"/>
</dbReference>
<evidence type="ECO:0000313" key="3">
    <source>
        <dbReference type="Proteomes" id="UP001151760"/>
    </source>
</evidence>
<reference evidence="2" key="1">
    <citation type="journal article" date="2022" name="Int. J. Mol. Sci.">
        <title>Draft Genome of Tanacetum Coccineum: Genomic Comparison of Closely Related Tanacetum-Family Plants.</title>
        <authorList>
            <person name="Yamashiro T."/>
            <person name="Shiraishi A."/>
            <person name="Nakayama K."/>
            <person name="Satake H."/>
        </authorList>
    </citation>
    <scope>NUCLEOTIDE SEQUENCE</scope>
</reference>
<protein>
    <submittedName>
        <fullName evidence="2">Retrovirus-related pol polyprotein from transposon TNT 1-94</fullName>
    </submittedName>
</protein>
<dbReference type="Pfam" id="PF00665">
    <property type="entry name" value="rve"/>
    <property type="match status" value="1"/>
</dbReference>
<keyword evidence="3" id="KW-1185">Reference proteome</keyword>
<gene>
    <name evidence="2" type="ORF">Tco_0682451</name>
</gene>
<name>A0ABQ4XRS5_9ASTR</name>
<reference evidence="2" key="2">
    <citation type="submission" date="2022-01" db="EMBL/GenBank/DDBJ databases">
        <authorList>
            <person name="Yamashiro T."/>
            <person name="Shiraishi A."/>
            <person name="Satake H."/>
            <person name="Nakayama K."/>
        </authorList>
    </citation>
    <scope>NUCLEOTIDE SEQUENCE</scope>
</reference>
<dbReference type="InterPro" id="IPR039537">
    <property type="entry name" value="Retrotran_Ty1/copia-like"/>
</dbReference>
<dbReference type="Gene3D" id="3.30.420.10">
    <property type="entry name" value="Ribonuclease H-like superfamily/Ribonuclease H"/>
    <property type="match status" value="1"/>
</dbReference>
<dbReference type="SUPFAM" id="SSF53098">
    <property type="entry name" value="Ribonuclease H-like"/>
    <property type="match status" value="1"/>
</dbReference>
<dbReference type="PANTHER" id="PTHR42648">
    <property type="entry name" value="TRANSPOSASE, PUTATIVE-RELATED"/>
    <property type="match status" value="1"/>
</dbReference>
<sequence length="148" mass="16731">MPPKRTSTSAAPAMTQNAIRQLVVDTCALGKSKKSSHQPKAEDTNQEKLYLLHMDLCGPMHVASINGKRYILVIVDNYSRFTSVRFLRTKDEAPKAIIKCIKNIQVRLNATFRNVRTDNGTEFVNKTLREFYENVGIPHQTSVARTPQ</sequence>
<proteinExistence type="predicted"/>
<dbReference type="Proteomes" id="UP001151760">
    <property type="component" value="Unassembled WGS sequence"/>
</dbReference>
<organism evidence="2 3">
    <name type="scientific">Tanacetum coccineum</name>
    <dbReference type="NCBI Taxonomy" id="301880"/>
    <lineage>
        <taxon>Eukaryota</taxon>
        <taxon>Viridiplantae</taxon>
        <taxon>Streptophyta</taxon>
        <taxon>Embryophyta</taxon>
        <taxon>Tracheophyta</taxon>
        <taxon>Spermatophyta</taxon>
        <taxon>Magnoliopsida</taxon>
        <taxon>eudicotyledons</taxon>
        <taxon>Gunneridae</taxon>
        <taxon>Pentapetalae</taxon>
        <taxon>asterids</taxon>
        <taxon>campanulids</taxon>
        <taxon>Asterales</taxon>
        <taxon>Asteraceae</taxon>
        <taxon>Asteroideae</taxon>
        <taxon>Anthemideae</taxon>
        <taxon>Anthemidinae</taxon>
        <taxon>Tanacetum</taxon>
    </lineage>
</organism>
<accession>A0ABQ4XRS5</accession>
<dbReference type="EMBL" id="BQNB010009750">
    <property type="protein sequence ID" value="GJS67886.1"/>
    <property type="molecule type" value="Genomic_DNA"/>
</dbReference>
<evidence type="ECO:0000313" key="2">
    <source>
        <dbReference type="EMBL" id="GJS67886.1"/>
    </source>
</evidence>
<dbReference type="InterPro" id="IPR001584">
    <property type="entry name" value="Integrase_cat-core"/>
</dbReference>
<evidence type="ECO:0000259" key="1">
    <source>
        <dbReference type="PROSITE" id="PS50994"/>
    </source>
</evidence>
<comment type="caution">
    <text evidence="2">The sequence shown here is derived from an EMBL/GenBank/DDBJ whole genome shotgun (WGS) entry which is preliminary data.</text>
</comment>